<dbReference type="SUPFAM" id="SSF53335">
    <property type="entry name" value="S-adenosyl-L-methionine-dependent methyltransferases"/>
    <property type="match status" value="1"/>
</dbReference>
<gene>
    <name evidence="3" type="ORF">C1SCF055_LOCUS9208</name>
</gene>
<dbReference type="GO" id="GO:0008757">
    <property type="term" value="F:S-adenosylmethionine-dependent methyltransferase activity"/>
    <property type="evidence" value="ECO:0007669"/>
    <property type="project" value="InterPro"/>
</dbReference>
<dbReference type="OrthoDB" id="2013972at2759"/>
<reference evidence="3" key="1">
    <citation type="submission" date="2022-10" db="EMBL/GenBank/DDBJ databases">
        <authorList>
            <person name="Chen Y."/>
            <person name="Dougan E. K."/>
            <person name="Chan C."/>
            <person name="Rhodes N."/>
            <person name="Thang M."/>
        </authorList>
    </citation>
    <scope>NUCLEOTIDE SEQUENCE</scope>
</reference>
<proteinExistence type="predicted"/>
<dbReference type="InterPro" id="IPR050447">
    <property type="entry name" value="Erg6_SMT_methyltransf"/>
</dbReference>
<dbReference type="EMBL" id="CAMXCT010000632">
    <property type="protein sequence ID" value="CAI3981418.1"/>
    <property type="molecule type" value="Genomic_DNA"/>
</dbReference>
<evidence type="ECO:0000256" key="1">
    <source>
        <dbReference type="ARBA" id="ARBA00022679"/>
    </source>
</evidence>
<evidence type="ECO:0000313" key="5">
    <source>
        <dbReference type="EMBL" id="CAL4768730.1"/>
    </source>
</evidence>
<dbReference type="Pfam" id="PF08241">
    <property type="entry name" value="Methyltransf_11"/>
    <property type="match status" value="1"/>
</dbReference>
<organism evidence="3">
    <name type="scientific">Cladocopium goreaui</name>
    <dbReference type="NCBI Taxonomy" id="2562237"/>
    <lineage>
        <taxon>Eukaryota</taxon>
        <taxon>Sar</taxon>
        <taxon>Alveolata</taxon>
        <taxon>Dinophyceae</taxon>
        <taxon>Suessiales</taxon>
        <taxon>Symbiodiniaceae</taxon>
        <taxon>Cladocopium</taxon>
    </lineage>
</organism>
<feature type="domain" description="Methyltransferase type 11" evidence="2">
    <location>
        <begin position="70"/>
        <end position="158"/>
    </location>
</feature>
<keyword evidence="1" id="KW-0808">Transferase</keyword>
<dbReference type="CDD" id="cd02440">
    <property type="entry name" value="AdoMet_MTases"/>
    <property type="match status" value="1"/>
</dbReference>
<dbReference type="InterPro" id="IPR013216">
    <property type="entry name" value="Methyltransf_11"/>
</dbReference>
<dbReference type="PANTHER" id="PTHR44068:SF11">
    <property type="entry name" value="GERANYL DIPHOSPHATE 2-C-METHYLTRANSFERASE"/>
    <property type="match status" value="1"/>
</dbReference>
<dbReference type="Gene3D" id="3.40.50.150">
    <property type="entry name" value="Vaccinia Virus protein VP39"/>
    <property type="match status" value="1"/>
</dbReference>
<evidence type="ECO:0000313" key="3">
    <source>
        <dbReference type="EMBL" id="CAI3981418.1"/>
    </source>
</evidence>
<accession>A0A9P1BY36</accession>
<dbReference type="EMBL" id="CAMXCT020000632">
    <property type="protein sequence ID" value="CAL1134793.1"/>
    <property type="molecule type" value="Genomic_DNA"/>
</dbReference>
<dbReference type="EMBL" id="CAMXCT030000632">
    <property type="protein sequence ID" value="CAL4768730.1"/>
    <property type="molecule type" value="Genomic_DNA"/>
</dbReference>
<evidence type="ECO:0000313" key="6">
    <source>
        <dbReference type="Proteomes" id="UP001152797"/>
    </source>
</evidence>
<comment type="caution">
    <text evidence="3">The sequence shown here is derived from an EMBL/GenBank/DDBJ whole genome shotgun (WGS) entry which is preliminary data.</text>
</comment>
<dbReference type="AlphaFoldDB" id="A0A9P1BY36"/>
<dbReference type="Proteomes" id="UP001152797">
    <property type="component" value="Unassembled WGS sequence"/>
</dbReference>
<evidence type="ECO:0000259" key="2">
    <source>
        <dbReference type="Pfam" id="PF08241"/>
    </source>
</evidence>
<dbReference type="InterPro" id="IPR029063">
    <property type="entry name" value="SAM-dependent_MTases_sf"/>
</dbReference>
<keyword evidence="6" id="KW-1185">Reference proteome</keyword>
<protein>
    <submittedName>
        <fullName evidence="5">Coiled-coil domain-containing protein 38</fullName>
    </submittedName>
</protein>
<name>A0A9P1BY36_9DINO</name>
<dbReference type="PANTHER" id="PTHR44068">
    <property type="entry name" value="ZGC:194242"/>
    <property type="match status" value="1"/>
</dbReference>
<sequence>MKILVNQEAANAEAVAKCYSGPEQNVWELVMGKQIDIGAASSTLELAQRAHVGPGMKGVELNSNNGGGMRTLVRLAGVDSMIGVELTKSVVETGRKRTEEEGLSNKIKFINKNSLENGLPDASADFVYSKDAWCYMPDKQQIIDQAARIVKPGGKVMFTDWIEGEGLSDPEAQRFLSLMTFPAIPTVEEYADMLKKANFEVEIAENSGRFSPAMNSYVHMLKRQAVYDAKKLLGWDEEAYDKLISDFEFMAKLAQEGKIIQGMFVGRKKGKKNVQSEVQSMPSLHALWCCTTSLKVRLEGLPFLHKDLEAMQRLVSGGALSLDAAVAAIDGQWFSRQVGFVPALVGLFDTLKSCFPERPMQLAMVRWALRRYVRSGFSKIAKELQDRGADDATTSNAFASWLCETLQPLDLELREHVHAGGGGGLPWLLEDLLLEHLVGDGVEPRSWFLQQHHIVERFGPELRKSMVLALKRVATELPMRRVIEALGLAQEEQKAPSRLQGELLAMSLEMAMDALYRKGRGREREVREKEMELSDVLKLDLLSWARVLRWFDHAQEHLSEELQARVKKCMEQGKAGLDLLALASEKGTLPVTVVMALAGTDRRADGCDALETAGYPVASDALRSWHERLIEATGTLQGLVEACRSLWPKDAKLLGAIARASEAWNELPASGALRSLNGEETGYFPQVPSALLRSSGALALLGKGSAAFKALWKQSEVDSFDEEQLRSMAMRWSEIYTSLEKPQESHLKLSALVPVLERRAQRWSLGLLRRAIPMRSLFFFERVGG</sequence>
<evidence type="ECO:0000313" key="4">
    <source>
        <dbReference type="EMBL" id="CAL1134793.1"/>
    </source>
</evidence>
<reference evidence="4" key="2">
    <citation type="submission" date="2024-04" db="EMBL/GenBank/DDBJ databases">
        <authorList>
            <person name="Chen Y."/>
            <person name="Shah S."/>
            <person name="Dougan E. K."/>
            <person name="Thang M."/>
            <person name="Chan C."/>
        </authorList>
    </citation>
    <scope>NUCLEOTIDE SEQUENCE [LARGE SCALE GENOMIC DNA]</scope>
</reference>